<dbReference type="Gene3D" id="3.40.50.150">
    <property type="entry name" value="Vaccinia Virus protein VP39"/>
    <property type="match status" value="1"/>
</dbReference>
<comment type="catalytic activity">
    <reaction evidence="6">
        <text>a 2'-deoxycytidine in DNA + S-adenosyl-L-methionine = a 5-methyl-2'-deoxycytidine in DNA + S-adenosyl-L-homocysteine + H(+)</text>
        <dbReference type="Rhea" id="RHEA:13681"/>
        <dbReference type="Rhea" id="RHEA-COMP:11369"/>
        <dbReference type="Rhea" id="RHEA-COMP:11370"/>
        <dbReference type="ChEBI" id="CHEBI:15378"/>
        <dbReference type="ChEBI" id="CHEBI:57856"/>
        <dbReference type="ChEBI" id="CHEBI:59789"/>
        <dbReference type="ChEBI" id="CHEBI:85452"/>
        <dbReference type="ChEBI" id="CHEBI:85454"/>
        <dbReference type="EC" id="2.1.1.37"/>
    </reaction>
</comment>
<feature type="active site" evidence="7">
    <location>
        <position position="209"/>
    </location>
</feature>
<sequence>MQNTINTKLSDNNGKPRVWLEGRKLAVGFNAGDTYSIVYDKQTREVKLSLDPNGRYTVNKRTKVDRIEPLIELRDKELLDLYDFDTRLTIIVTKGQVTCRINAIDAKNQTTAEKFLAKILNGEPLTKGTVFTGGGIIDRAVNEGLKHAGIDSKVALVVESEKMYLEAFMRNQGDSLADDALIYNSKIEHIDLDEVQDLKLDLFLCTLPCTGASKAGRTKNKLAKAEDHDSAGACFFYALQFIKKFSPASVLVENVKEFLNTASYSVFESVLLNWGFDISVKVLNGNEYGDLENRDRMVLVANLKQLGQFDFEYVVPMKDKEKTLSECYEDVPLDSELWNDFSYLKAKQTRDKEAGKGFGVSLYSGLEASVITIRRTYHKAGSCDPYAVHPENPELWRKFTAVEHLRFKGIPLNLVDGCSETIAHEIAGQSGCFHKFVSVGAGIGINFLLSTKRFASAIRLQNEMDLSVFDKFGAHARVVGRNGKGFVLLTEAALKCLAQNGIQFRSDMQLVA</sequence>
<gene>
    <name evidence="8" type="ORF">ODY93_13030</name>
</gene>
<dbReference type="PANTHER" id="PTHR46098:SF1">
    <property type="entry name" value="TRNA (CYTOSINE(38)-C(5))-METHYLTRANSFERASE"/>
    <property type="match status" value="1"/>
</dbReference>
<proteinExistence type="inferred from homology"/>
<organism evidence="8 9">
    <name type="scientific">Shewanella xiamenensis</name>
    <dbReference type="NCBI Taxonomy" id="332186"/>
    <lineage>
        <taxon>Bacteria</taxon>
        <taxon>Pseudomonadati</taxon>
        <taxon>Pseudomonadota</taxon>
        <taxon>Gammaproteobacteria</taxon>
        <taxon>Alteromonadales</taxon>
        <taxon>Shewanellaceae</taxon>
        <taxon>Shewanella</taxon>
    </lineage>
</organism>
<keyword evidence="3 7" id="KW-0808">Transferase</keyword>
<reference evidence="8 9" key="1">
    <citation type="submission" date="2022-09" db="EMBL/GenBank/DDBJ databases">
        <title>The outer-membrane cytochrome OmcA is essential for infection of Shewanella oneidensis by a zebrafish-associated bacteriophage.</title>
        <authorList>
            <person name="Grenfell A.W."/>
            <person name="Intile P."/>
            <person name="Mcfarlane J."/>
            <person name="Leung D."/>
            <person name="Abdalla K."/>
            <person name="Wold M."/>
            <person name="Kees E."/>
            <person name="Gralnick J."/>
        </authorList>
    </citation>
    <scope>NUCLEOTIDE SEQUENCE [LARGE SCALE GENOMIC DNA]</scope>
    <source>
        <strain evidence="8 9">NF-5</strain>
    </source>
</reference>
<dbReference type="Pfam" id="PF00145">
    <property type="entry name" value="DNA_methylase"/>
    <property type="match status" value="1"/>
</dbReference>
<dbReference type="InterPro" id="IPR029063">
    <property type="entry name" value="SAM-dependent_MTases_sf"/>
</dbReference>
<evidence type="ECO:0000256" key="3">
    <source>
        <dbReference type="ARBA" id="ARBA00022679"/>
    </source>
</evidence>
<evidence type="ECO:0000313" key="8">
    <source>
        <dbReference type="EMBL" id="MDI5832495.1"/>
    </source>
</evidence>
<dbReference type="PANTHER" id="PTHR46098">
    <property type="entry name" value="TRNA (CYTOSINE(38)-C(5))-METHYLTRANSFERASE"/>
    <property type="match status" value="1"/>
</dbReference>
<dbReference type="SUPFAM" id="SSF53335">
    <property type="entry name" value="S-adenosyl-L-methionine-dependent methyltransferases"/>
    <property type="match status" value="1"/>
</dbReference>
<dbReference type="GO" id="GO:0032259">
    <property type="term" value="P:methylation"/>
    <property type="evidence" value="ECO:0007669"/>
    <property type="project" value="UniProtKB-KW"/>
</dbReference>
<keyword evidence="4 7" id="KW-0949">S-adenosyl-L-methionine</keyword>
<keyword evidence="5" id="KW-0680">Restriction system</keyword>
<evidence type="ECO:0000256" key="2">
    <source>
        <dbReference type="ARBA" id="ARBA00022603"/>
    </source>
</evidence>
<dbReference type="Proteomes" id="UP001159075">
    <property type="component" value="Unassembled WGS sequence"/>
</dbReference>
<evidence type="ECO:0000313" key="9">
    <source>
        <dbReference type="Proteomes" id="UP001159075"/>
    </source>
</evidence>
<comment type="caution">
    <text evidence="8">The sequence shown here is derived from an EMBL/GenBank/DDBJ whole genome shotgun (WGS) entry which is preliminary data.</text>
</comment>
<comment type="similarity">
    <text evidence="7">Belongs to the class I-like SAM-binding methyltransferase superfamily. C5-methyltransferase family.</text>
</comment>
<name>A0ABT6UFI7_9GAMM</name>
<dbReference type="InterPro" id="IPR001525">
    <property type="entry name" value="C5_MeTfrase"/>
</dbReference>
<dbReference type="RefSeq" id="WP_282679460.1">
    <property type="nucleotide sequence ID" value="NZ_CP106875.1"/>
</dbReference>
<protein>
    <recommendedName>
        <fullName evidence="1">DNA (cytosine-5-)-methyltransferase</fullName>
        <ecNumber evidence="1">2.1.1.37</ecNumber>
    </recommendedName>
</protein>
<evidence type="ECO:0000256" key="6">
    <source>
        <dbReference type="ARBA" id="ARBA00047422"/>
    </source>
</evidence>
<evidence type="ECO:0000256" key="4">
    <source>
        <dbReference type="ARBA" id="ARBA00022691"/>
    </source>
</evidence>
<evidence type="ECO:0000256" key="1">
    <source>
        <dbReference type="ARBA" id="ARBA00011975"/>
    </source>
</evidence>
<evidence type="ECO:0000256" key="7">
    <source>
        <dbReference type="PROSITE-ProRule" id="PRU01016"/>
    </source>
</evidence>
<dbReference type="InterPro" id="IPR050750">
    <property type="entry name" value="C5-MTase"/>
</dbReference>
<dbReference type="GO" id="GO:0008168">
    <property type="term" value="F:methyltransferase activity"/>
    <property type="evidence" value="ECO:0007669"/>
    <property type="project" value="UniProtKB-KW"/>
</dbReference>
<keyword evidence="9" id="KW-1185">Reference proteome</keyword>
<dbReference type="EC" id="2.1.1.37" evidence="1"/>
<keyword evidence="2 7" id="KW-0489">Methyltransferase</keyword>
<accession>A0ABT6UFI7</accession>
<dbReference type="PROSITE" id="PS51679">
    <property type="entry name" value="SAM_MT_C5"/>
    <property type="match status" value="1"/>
</dbReference>
<evidence type="ECO:0000256" key="5">
    <source>
        <dbReference type="ARBA" id="ARBA00022747"/>
    </source>
</evidence>
<dbReference type="EMBL" id="JAOTLW010000013">
    <property type="protein sequence ID" value="MDI5832495.1"/>
    <property type="molecule type" value="Genomic_DNA"/>
</dbReference>